<dbReference type="RefSeq" id="WP_249301157.1">
    <property type="nucleotide sequence ID" value="NZ_CP060634.1"/>
</dbReference>
<dbReference type="EMBL" id="CP060634">
    <property type="protein sequence ID" value="QNM04632.1"/>
    <property type="molecule type" value="Genomic_DNA"/>
</dbReference>
<feature type="domain" description="YknX-like barrel-sandwich hybrid" evidence="5">
    <location>
        <begin position="78"/>
        <end position="448"/>
    </location>
</feature>
<dbReference type="Pfam" id="PF25984">
    <property type="entry name" value="BSH_YknX"/>
    <property type="match status" value="1"/>
</dbReference>
<keyword evidence="7" id="KW-1185">Reference proteome</keyword>
<protein>
    <submittedName>
        <fullName evidence="6">HlyD family efflux transporter periplasmic adaptor subunit</fullName>
    </submittedName>
</protein>
<evidence type="ECO:0000259" key="5">
    <source>
        <dbReference type="Pfam" id="PF25984"/>
    </source>
</evidence>
<evidence type="ECO:0000256" key="2">
    <source>
        <dbReference type="ARBA" id="ARBA00023054"/>
    </source>
</evidence>
<comment type="subcellular location">
    <subcellularLocation>
        <location evidence="1">Cell envelope</location>
    </subcellularLocation>
</comment>
<sequence>MRSSRKKLIIILVSVLLVVVLACGGIFYAVKHSGKPVQVAPASAMNQGYWDNNSDISPYGNVTTNMNQEIRYDESLIITQIYVKEGDTVKTGDPLIAYDTSLVSLELEMKQMQIDGIGLNIQNVQAELDQLRKTKPVAFASPNPLSGMALASSATDPTGPTEPSSDQEPEPLQGNVYGSVTPESVPYKGTGTAEDPFRYYVFPENGKTSVSISREYLKKALEEKTVSIFDTVDDGKLPTKVISSWEMNFETIMELVQPSIGTEFPDELRGQTIYDEITAESIPYNAETADGSEASPYRFLCAPGASADASFLSAALENQTVSVFDVVDHVDNPARILYSWTLNGKNLNPDEPEDPDIPDDPGFDGPDIDVPDINVPTGPTKEELQKQIKEKEDSLKSLSLDKRTAELELKQLQKKMDDGVIASTVDGTVKSVLDEETAKLENSPLITVTGEEGFYITGSVAETSLEKIAKGMSVSVTSWNSGMTYDATITSVSNSPASGNGYGNGNPNMSYYPFTAVIKGDAELQNGEGVDLSVEGMGTPSFEDVLYLSQAFVREEGNQYYVYKKGEDGLLTKQYIEAGKIVYGSIEIKSGLNMEDEIAFPYGKDVKEGAKTESVDSLYNYGM</sequence>
<evidence type="ECO:0000313" key="7">
    <source>
        <dbReference type="Proteomes" id="UP000515823"/>
    </source>
</evidence>
<dbReference type="Gene3D" id="2.40.420.20">
    <property type="match status" value="1"/>
</dbReference>
<accession>A0A7G9G1F0</accession>
<proteinExistence type="predicted"/>
<gene>
    <name evidence="6" type="ORF">H9Q78_09150</name>
</gene>
<dbReference type="GO" id="GO:0030313">
    <property type="term" value="C:cell envelope"/>
    <property type="evidence" value="ECO:0007669"/>
    <property type="project" value="UniProtKB-SubCell"/>
</dbReference>
<dbReference type="PROSITE" id="PS51257">
    <property type="entry name" value="PROKAR_LIPOPROTEIN"/>
    <property type="match status" value="1"/>
</dbReference>
<reference evidence="6 7" key="1">
    <citation type="submission" date="2020-08" db="EMBL/GenBank/DDBJ databases">
        <authorList>
            <person name="Liu C."/>
            <person name="Sun Q."/>
        </authorList>
    </citation>
    <scope>NUCLEOTIDE SEQUENCE [LARGE SCALE GENOMIC DNA]</scope>
    <source>
        <strain evidence="6 7">NSJ-38</strain>
    </source>
</reference>
<feature type="compositionally biased region" description="Polar residues" evidence="4">
    <location>
        <begin position="152"/>
        <end position="166"/>
    </location>
</feature>
<name>A0A7G9G1F0_9FIRM</name>
<dbReference type="InterPro" id="IPR058639">
    <property type="entry name" value="BSH_YknX-like"/>
</dbReference>
<feature type="coiled-coil region" evidence="3">
    <location>
        <begin position="381"/>
        <end position="415"/>
    </location>
</feature>
<dbReference type="PANTHER" id="PTHR32347:SF14">
    <property type="entry name" value="EFFLUX SYSTEM COMPONENT YKNX-RELATED"/>
    <property type="match status" value="1"/>
</dbReference>
<dbReference type="PANTHER" id="PTHR32347">
    <property type="entry name" value="EFFLUX SYSTEM COMPONENT YKNX-RELATED"/>
    <property type="match status" value="1"/>
</dbReference>
<organism evidence="6 7">
    <name type="scientific">Qiania dongpingensis</name>
    <dbReference type="NCBI Taxonomy" id="2763669"/>
    <lineage>
        <taxon>Bacteria</taxon>
        <taxon>Bacillati</taxon>
        <taxon>Bacillota</taxon>
        <taxon>Clostridia</taxon>
        <taxon>Lachnospirales</taxon>
        <taxon>Lachnospiraceae</taxon>
        <taxon>Qiania</taxon>
    </lineage>
</organism>
<keyword evidence="2 3" id="KW-0175">Coiled coil</keyword>
<evidence type="ECO:0000256" key="1">
    <source>
        <dbReference type="ARBA" id="ARBA00004196"/>
    </source>
</evidence>
<dbReference type="InterPro" id="IPR050465">
    <property type="entry name" value="UPF0194_transport"/>
</dbReference>
<evidence type="ECO:0000256" key="4">
    <source>
        <dbReference type="SAM" id="MobiDB-lite"/>
    </source>
</evidence>
<feature type="region of interest" description="Disordered" evidence="4">
    <location>
        <begin position="146"/>
        <end position="177"/>
    </location>
</feature>
<dbReference type="Proteomes" id="UP000515823">
    <property type="component" value="Chromosome"/>
</dbReference>
<evidence type="ECO:0000256" key="3">
    <source>
        <dbReference type="SAM" id="Coils"/>
    </source>
</evidence>
<dbReference type="AlphaFoldDB" id="A0A7G9G1F0"/>
<feature type="region of interest" description="Disordered" evidence="4">
    <location>
        <begin position="344"/>
        <end position="366"/>
    </location>
</feature>
<evidence type="ECO:0000313" key="6">
    <source>
        <dbReference type="EMBL" id="QNM04632.1"/>
    </source>
</evidence>
<dbReference type="KEGG" id="qdo:H9Q78_09150"/>
<feature type="compositionally biased region" description="Acidic residues" evidence="4">
    <location>
        <begin position="350"/>
        <end position="366"/>
    </location>
</feature>